<evidence type="ECO:0000256" key="4">
    <source>
        <dbReference type="ARBA" id="ARBA00022801"/>
    </source>
</evidence>
<evidence type="ECO:0000256" key="8">
    <source>
        <dbReference type="ARBA" id="ARBA00023316"/>
    </source>
</evidence>
<evidence type="ECO:0000256" key="3">
    <source>
        <dbReference type="ARBA" id="ARBA00022723"/>
    </source>
</evidence>
<dbReference type="GO" id="GO:0160237">
    <property type="term" value="F:D-Ala-D-Ala dipeptidase activity"/>
    <property type="evidence" value="ECO:0007669"/>
    <property type="project" value="UniProtKB-EC"/>
</dbReference>
<feature type="site" description="Transition state stabilizer" evidence="9">
    <location>
        <position position="137"/>
    </location>
</feature>
<dbReference type="EMBL" id="JAFKMG010000966">
    <property type="protein sequence ID" value="MBN8799818.1"/>
    <property type="molecule type" value="Genomic_DNA"/>
</dbReference>
<keyword evidence="3 9" id="KW-0479">Metal-binding</keyword>
<evidence type="ECO:0000256" key="11">
    <source>
        <dbReference type="SAM" id="MobiDB-lite"/>
    </source>
</evidence>
<comment type="function">
    <text evidence="9 10">Catalyzes hydrolysis of the D-alanyl-D-alanine dipeptide.</text>
</comment>
<dbReference type="PANTHER" id="PTHR43126">
    <property type="entry name" value="D-ALANYL-D-ALANINE DIPEPTIDASE"/>
    <property type="match status" value="1"/>
</dbReference>
<feature type="active site" description="Proton donor/acceptor" evidence="9">
    <location>
        <position position="248"/>
    </location>
</feature>
<organism evidence="12 13">
    <name type="scientific">Stenotrophomonas nitritireducens</name>
    <dbReference type="NCBI Taxonomy" id="83617"/>
    <lineage>
        <taxon>Bacteria</taxon>
        <taxon>Pseudomonadati</taxon>
        <taxon>Pseudomonadota</taxon>
        <taxon>Gammaproteobacteria</taxon>
        <taxon>Lysobacterales</taxon>
        <taxon>Lysobacteraceae</taxon>
        <taxon>Stenotrophomonas</taxon>
    </lineage>
</organism>
<feature type="binding site" evidence="9">
    <location>
        <position position="181"/>
    </location>
    <ligand>
        <name>Zn(2+)</name>
        <dbReference type="ChEBI" id="CHEBI:29105"/>
        <note>catalytic</note>
    </ligand>
</feature>
<dbReference type="GO" id="GO:0008237">
    <property type="term" value="F:metallopeptidase activity"/>
    <property type="evidence" value="ECO:0007669"/>
    <property type="project" value="UniProtKB-KW"/>
</dbReference>
<evidence type="ECO:0000256" key="1">
    <source>
        <dbReference type="ARBA" id="ARBA00001362"/>
    </source>
</evidence>
<dbReference type="CDD" id="cd14817">
    <property type="entry name" value="D-Ala-D-Ala_dipeptidase_VanX"/>
    <property type="match status" value="1"/>
</dbReference>
<evidence type="ECO:0000256" key="5">
    <source>
        <dbReference type="ARBA" id="ARBA00022833"/>
    </source>
</evidence>
<gene>
    <name evidence="9" type="primary">ddpX</name>
    <name evidence="12" type="ORF">J0H45_10785</name>
</gene>
<dbReference type="GO" id="GO:0071555">
    <property type="term" value="P:cell wall organization"/>
    <property type="evidence" value="ECO:0007669"/>
    <property type="project" value="UniProtKB-KW"/>
</dbReference>
<comment type="caution">
    <text evidence="12">The sequence shown here is derived from an EMBL/GenBank/DDBJ whole genome shotgun (WGS) entry which is preliminary data.</text>
</comment>
<dbReference type="PIRSF" id="PIRSF026671">
    <property type="entry name" value="AA_dipeptidase"/>
    <property type="match status" value="1"/>
</dbReference>
<reference evidence="12" key="1">
    <citation type="submission" date="2021-02" db="EMBL/GenBank/DDBJ databases">
        <title>Thiocyanate and organic carbon inputs drive convergent selection for specific autotrophic Afipia and Thiobacillus strains within complex microbiomes.</title>
        <authorList>
            <person name="Huddy R.J."/>
            <person name="Sachdeva R."/>
            <person name="Kadzinga F."/>
            <person name="Kantor R.S."/>
            <person name="Harrison S.T.L."/>
            <person name="Banfield J.F."/>
        </authorList>
    </citation>
    <scope>NUCLEOTIDE SEQUENCE</scope>
    <source>
        <strain evidence="12">SCN18_10_11_15_R1_P_69_7</strain>
    </source>
</reference>
<dbReference type="EC" id="3.4.13.22" evidence="9 10"/>
<dbReference type="Gene3D" id="3.30.1380.10">
    <property type="match status" value="1"/>
</dbReference>
<feature type="region of interest" description="Disordered" evidence="11">
    <location>
        <begin position="1"/>
        <end position="31"/>
    </location>
</feature>
<evidence type="ECO:0000256" key="2">
    <source>
        <dbReference type="ARBA" id="ARBA00022670"/>
    </source>
</evidence>
<evidence type="ECO:0000313" key="12">
    <source>
        <dbReference type="EMBL" id="MBN8799818.1"/>
    </source>
</evidence>
<keyword evidence="7 9" id="KW-0482">Metalloprotease</keyword>
<dbReference type="InterPro" id="IPR000755">
    <property type="entry name" value="A_A_dipeptidase"/>
</dbReference>
<comment type="similarity">
    <text evidence="9 10">Belongs to the peptidase M15D family.</text>
</comment>
<dbReference type="Pfam" id="PF01427">
    <property type="entry name" value="Peptidase_M15"/>
    <property type="match status" value="1"/>
</dbReference>
<evidence type="ECO:0000256" key="7">
    <source>
        <dbReference type="ARBA" id="ARBA00023049"/>
    </source>
</evidence>
<comment type="catalytic activity">
    <reaction evidence="1 9 10">
        <text>D-alanyl-D-alanine + H2O = 2 D-alanine</text>
        <dbReference type="Rhea" id="RHEA:20661"/>
        <dbReference type="ChEBI" id="CHEBI:15377"/>
        <dbReference type="ChEBI" id="CHEBI:57416"/>
        <dbReference type="ChEBI" id="CHEBI:57822"/>
        <dbReference type="EC" id="3.4.13.22"/>
    </reaction>
</comment>
<keyword evidence="8 10" id="KW-0961">Cell wall biogenesis/degradation</keyword>
<dbReference type="GO" id="GO:0006508">
    <property type="term" value="P:proteolysis"/>
    <property type="evidence" value="ECO:0007669"/>
    <property type="project" value="UniProtKB-KW"/>
</dbReference>
<sequence length="269" mass="29935">MRIPRLVRGSVHRQPRPRLLAPGHPALPRQASPQEISMHPRAHALLLLLACASAQAAPAVSPATTPAQAGMLDVATLAPGFSLDMRYAGSDNFTGRPVPGYDAPRCYLLEPAAQALARVQRTLQAQGRALRLYDCYRPVRSVQSFVAWAHDPADQQAKPRYYPNIDKSRLLDGYIAEHSGHSRGATVDLGLLDCREDGCVEVDMGTGFDRFDPLAHTDSPDITPQQRRNRQLLLDAMRAEGFANYPMEWWHYTFRPEPTPDTAYDFPVR</sequence>
<dbReference type="AlphaFoldDB" id="A0A9D8KXM5"/>
<protein>
    <recommendedName>
        <fullName evidence="9 10">D-alanyl-D-alanine dipeptidase</fullName>
        <shortName evidence="9 10">D-Ala-D-Ala dipeptidase</shortName>
        <ecNumber evidence="9 10">3.4.13.22</ecNumber>
    </recommendedName>
</protein>
<keyword evidence="4 9" id="KW-0378">Hydrolase</keyword>
<keyword evidence="6 9" id="KW-0224">Dipeptidase</keyword>
<evidence type="ECO:0000256" key="10">
    <source>
        <dbReference type="PIRNR" id="PIRNR026671"/>
    </source>
</evidence>
<dbReference type="HAMAP" id="MF_01924">
    <property type="entry name" value="A_A_dipeptidase"/>
    <property type="match status" value="1"/>
</dbReference>
<feature type="binding site" evidence="9">
    <location>
        <position position="188"/>
    </location>
    <ligand>
        <name>Zn(2+)</name>
        <dbReference type="ChEBI" id="CHEBI:29105"/>
        <note>catalytic</note>
    </ligand>
</feature>
<evidence type="ECO:0000256" key="6">
    <source>
        <dbReference type="ARBA" id="ARBA00022997"/>
    </source>
</evidence>
<accession>A0A9D8KXM5</accession>
<name>A0A9D8KXM5_9GAMM</name>
<evidence type="ECO:0000256" key="9">
    <source>
        <dbReference type="HAMAP-Rule" id="MF_01924"/>
    </source>
</evidence>
<dbReference type="SUPFAM" id="SSF55166">
    <property type="entry name" value="Hedgehog/DD-peptidase"/>
    <property type="match status" value="1"/>
</dbReference>
<dbReference type="GO" id="GO:0008270">
    <property type="term" value="F:zinc ion binding"/>
    <property type="evidence" value="ECO:0007669"/>
    <property type="project" value="UniProtKB-UniRule"/>
</dbReference>
<comment type="cofactor">
    <cofactor evidence="9">
        <name>Zn(2+)</name>
        <dbReference type="ChEBI" id="CHEBI:29105"/>
    </cofactor>
    <text evidence="9">Binds 1 zinc ion per subunit.</text>
</comment>
<feature type="binding site" evidence="9">
    <location>
        <position position="251"/>
    </location>
    <ligand>
        <name>Zn(2+)</name>
        <dbReference type="ChEBI" id="CHEBI:29105"/>
        <note>catalytic</note>
    </ligand>
</feature>
<proteinExistence type="inferred from homology"/>
<dbReference type="InterPro" id="IPR009045">
    <property type="entry name" value="Zn_M74/Hedgehog-like"/>
</dbReference>
<keyword evidence="2 9" id="KW-0645">Protease</keyword>
<dbReference type="Proteomes" id="UP000664815">
    <property type="component" value="Unassembled WGS sequence"/>
</dbReference>
<dbReference type="PANTHER" id="PTHR43126:SF1">
    <property type="entry name" value="D-ALANYL-D-ALANINE DIPEPTIDASE"/>
    <property type="match status" value="1"/>
</dbReference>
<evidence type="ECO:0000313" key="13">
    <source>
        <dbReference type="Proteomes" id="UP000664815"/>
    </source>
</evidence>
<keyword evidence="5 9" id="KW-0862">Zinc</keyword>